<comment type="caution">
    <text evidence="10">The sequence shown here is derived from an EMBL/GenBank/DDBJ whole genome shotgun (WGS) entry which is preliminary data.</text>
</comment>
<dbReference type="InterPro" id="IPR001789">
    <property type="entry name" value="Sig_transdc_resp-reg_receiver"/>
</dbReference>
<evidence type="ECO:0000256" key="5">
    <source>
        <dbReference type="ARBA" id="ARBA00023163"/>
    </source>
</evidence>
<evidence type="ECO:0000256" key="6">
    <source>
        <dbReference type="PROSITE-ProRule" id="PRU00169"/>
    </source>
</evidence>
<dbReference type="Pfam" id="PF00072">
    <property type="entry name" value="Response_reg"/>
    <property type="match status" value="1"/>
</dbReference>
<dbReference type="PROSITE" id="PS51755">
    <property type="entry name" value="OMPR_PHOB"/>
    <property type="match status" value="1"/>
</dbReference>
<feature type="domain" description="Response regulatory" evidence="8">
    <location>
        <begin position="4"/>
        <end position="117"/>
    </location>
</feature>
<evidence type="ECO:0000256" key="3">
    <source>
        <dbReference type="ARBA" id="ARBA00023015"/>
    </source>
</evidence>
<dbReference type="GO" id="GO:0000976">
    <property type="term" value="F:transcription cis-regulatory region binding"/>
    <property type="evidence" value="ECO:0007669"/>
    <property type="project" value="TreeGrafter"/>
</dbReference>
<dbReference type="InterPro" id="IPR001867">
    <property type="entry name" value="OmpR/PhoB-type_DNA-bd"/>
</dbReference>
<dbReference type="SMART" id="SM00862">
    <property type="entry name" value="Trans_reg_C"/>
    <property type="match status" value="1"/>
</dbReference>
<evidence type="ECO:0000259" key="8">
    <source>
        <dbReference type="PROSITE" id="PS50110"/>
    </source>
</evidence>
<evidence type="ECO:0000256" key="1">
    <source>
        <dbReference type="ARBA" id="ARBA00022553"/>
    </source>
</evidence>
<keyword evidence="2" id="KW-0902">Two-component regulatory system</keyword>
<keyword evidence="4 7" id="KW-0238">DNA-binding</keyword>
<keyword evidence="3" id="KW-0805">Transcription regulation</keyword>
<name>A0A916K9K4_9BACL</name>
<keyword evidence="1 6" id="KW-0597">Phosphoprotein</keyword>
<dbReference type="EMBL" id="CAJVAS010000042">
    <property type="protein sequence ID" value="CAG7648480.1"/>
    <property type="molecule type" value="Genomic_DNA"/>
</dbReference>
<dbReference type="PANTHER" id="PTHR48111">
    <property type="entry name" value="REGULATOR OF RPOS"/>
    <property type="match status" value="1"/>
</dbReference>
<dbReference type="GO" id="GO:0005829">
    <property type="term" value="C:cytosol"/>
    <property type="evidence" value="ECO:0007669"/>
    <property type="project" value="TreeGrafter"/>
</dbReference>
<feature type="modified residue" description="4-aspartylphosphate" evidence="6">
    <location>
        <position position="53"/>
    </location>
</feature>
<evidence type="ECO:0000313" key="11">
    <source>
        <dbReference type="Proteomes" id="UP000693672"/>
    </source>
</evidence>
<evidence type="ECO:0000256" key="2">
    <source>
        <dbReference type="ARBA" id="ARBA00023012"/>
    </source>
</evidence>
<dbReference type="SMART" id="SM00448">
    <property type="entry name" value="REC"/>
    <property type="match status" value="1"/>
</dbReference>
<keyword evidence="5" id="KW-0804">Transcription</keyword>
<reference evidence="10" key="1">
    <citation type="submission" date="2021-06" db="EMBL/GenBank/DDBJ databases">
        <authorList>
            <person name="Criscuolo A."/>
        </authorList>
    </citation>
    <scope>NUCLEOTIDE SEQUENCE</scope>
    <source>
        <strain evidence="10">CIP111600</strain>
    </source>
</reference>
<dbReference type="PANTHER" id="PTHR48111:SF1">
    <property type="entry name" value="TWO-COMPONENT RESPONSE REGULATOR ORR33"/>
    <property type="match status" value="1"/>
</dbReference>
<accession>A0A916K9K4</accession>
<evidence type="ECO:0000256" key="4">
    <source>
        <dbReference type="ARBA" id="ARBA00023125"/>
    </source>
</evidence>
<dbReference type="Pfam" id="PF00486">
    <property type="entry name" value="Trans_reg_C"/>
    <property type="match status" value="1"/>
</dbReference>
<keyword evidence="11" id="KW-1185">Reference proteome</keyword>
<dbReference type="GO" id="GO:0032993">
    <property type="term" value="C:protein-DNA complex"/>
    <property type="evidence" value="ECO:0007669"/>
    <property type="project" value="TreeGrafter"/>
</dbReference>
<dbReference type="GO" id="GO:0006355">
    <property type="term" value="P:regulation of DNA-templated transcription"/>
    <property type="evidence" value="ECO:0007669"/>
    <property type="project" value="InterPro"/>
</dbReference>
<sequence>MKQKILIVEDEPRISMVLKAFLVKAGYAVEQAYNGDQAMSLFESWEPTLVLLDVMLPVMDGWSVLNCIRKRSACPVIMLTALSDIHYRLEGLNGGADDYLVKPFIGEEVVARVRAVLRRLPQVATENSAIFGNLKIDFNSHKVMLNGDEVHLTPRDLSLFLYLASHPNQTLDRNQLIDAVWGRDYMGSDRAVDMAIKRIRQSLTEWSAEDGGIITLKRLGYQFRVKART</sequence>
<gene>
    <name evidence="10" type="primary">srrA_7</name>
    <name evidence="10" type="ORF">PAESOLCIP111_05610</name>
</gene>
<evidence type="ECO:0000313" key="10">
    <source>
        <dbReference type="EMBL" id="CAG7648480.1"/>
    </source>
</evidence>
<dbReference type="Proteomes" id="UP000693672">
    <property type="component" value="Unassembled WGS sequence"/>
</dbReference>
<dbReference type="PROSITE" id="PS50110">
    <property type="entry name" value="RESPONSE_REGULATORY"/>
    <property type="match status" value="1"/>
</dbReference>
<dbReference type="CDD" id="cd17574">
    <property type="entry name" value="REC_OmpR"/>
    <property type="match status" value="1"/>
</dbReference>
<proteinExistence type="predicted"/>
<evidence type="ECO:0000256" key="7">
    <source>
        <dbReference type="PROSITE-ProRule" id="PRU01091"/>
    </source>
</evidence>
<dbReference type="AlphaFoldDB" id="A0A916K9K4"/>
<feature type="DNA-binding region" description="OmpR/PhoB-type" evidence="7">
    <location>
        <begin position="126"/>
        <end position="225"/>
    </location>
</feature>
<protein>
    <submittedName>
        <fullName evidence="10">Transcriptional regulatory protein SrrA</fullName>
    </submittedName>
</protein>
<dbReference type="CDD" id="cd00383">
    <property type="entry name" value="trans_reg_C"/>
    <property type="match status" value="1"/>
</dbReference>
<feature type="domain" description="OmpR/PhoB-type" evidence="9">
    <location>
        <begin position="126"/>
        <end position="225"/>
    </location>
</feature>
<dbReference type="InterPro" id="IPR039420">
    <property type="entry name" value="WalR-like"/>
</dbReference>
<evidence type="ECO:0000259" key="9">
    <source>
        <dbReference type="PROSITE" id="PS51755"/>
    </source>
</evidence>
<organism evidence="10 11">
    <name type="scientific">Paenibacillus solanacearum</name>
    <dbReference type="NCBI Taxonomy" id="2048548"/>
    <lineage>
        <taxon>Bacteria</taxon>
        <taxon>Bacillati</taxon>
        <taxon>Bacillota</taxon>
        <taxon>Bacilli</taxon>
        <taxon>Bacillales</taxon>
        <taxon>Paenibacillaceae</taxon>
        <taxon>Paenibacillus</taxon>
    </lineage>
</organism>
<dbReference type="GO" id="GO:0000156">
    <property type="term" value="F:phosphorelay response regulator activity"/>
    <property type="evidence" value="ECO:0007669"/>
    <property type="project" value="TreeGrafter"/>
</dbReference>
<dbReference type="FunFam" id="3.40.50.2300:FF:000001">
    <property type="entry name" value="DNA-binding response regulator PhoB"/>
    <property type="match status" value="1"/>
</dbReference>